<dbReference type="OrthoDB" id="1828825at2"/>
<dbReference type="EMBL" id="SMYL01000009">
    <property type="protein sequence ID" value="TDK63576.1"/>
    <property type="molecule type" value="Genomic_DNA"/>
</dbReference>
<accession>A0A4R5VWL2</accession>
<comment type="caution">
    <text evidence="1">The sequence shown here is derived from an EMBL/GenBank/DDBJ whole genome shotgun (WGS) entry which is preliminary data.</text>
</comment>
<dbReference type="Pfam" id="PF19547">
    <property type="entry name" value="DUF6071"/>
    <property type="match status" value="1"/>
</dbReference>
<dbReference type="Proteomes" id="UP000294829">
    <property type="component" value="Unassembled WGS sequence"/>
</dbReference>
<organism evidence="1 2">
    <name type="scientific">Sapientia aquatica</name>
    <dbReference type="NCBI Taxonomy" id="1549640"/>
    <lineage>
        <taxon>Bacteria</taxon>
        <taxon>Pseudomonadati</taxon>
        <taxon>Pseudomonadota</taxon>
        <taxon>Betaproteobacteria</taxon>
        <taxon>Burkholderiales</taxon>
        <taxon>Oxalobacteraceae</taxon>
        <taxon>Sapientia</taxon>
    </lineage>
</organism>
<reference evidence="1 2" key="1">
    <citation type="submission" date="2019-03" db="EMBL/GenBank/DDBJ databases">
        <title>Sapientia aquatica gen. nov., sp. nov., isolated from a crater lake.</title>
        <authorList>
            <person name="Felfoldi T."/>
            <person name="Szabo A."/>
            <person name="Toth E."/>
            <person name="Schumann P."/>
            <person name="Keki Z."/>
            <person name="Marialigeti K."/>
            <person name="Mathe I."/>
        </authorList>
    </citation>
    <scope>NUCLEOTIDE SEQUENCE [LARGE SCALE GENOMIC DNA]</scope>
    <source>
        <strain evidence="1 2">SA-152</strain>
    </source>
</reference>
<keyword evidence="2" id="KW-1185">Reference proteome</keyword>
<dbReference type="RefSeq" id="WP_133330108.1">
    <property type="nucleotide sequence ID" value="NZ_SMYL01000009.1"/>
</dbReference>
<evidence type="ECO:0000313" key="1">
    <source>
        <dbReference type="EMBL" id="TDK63576.1"/>
    </source>
</evidence>
<name>A0A4R5VWL2_9BURK</name>
<dbReference type="SUPFAM" id="SSF52266">
    <property type="entry name" value="SGNH hydrolase"/>
    <property type="match status" value="1"/>
</dbReference>
<gene>
    <name evidence="1" type="ORF">E2I14_15355</name>
</gene>
<protein>
    <recommendedName>
        <fullName evidence="3">SGNH/GDSL hydrolase family protein</fullName>
    </recommendedName>
</protein>
<proteinExistence type="predicted"/>
<evidence type="ECO:0008006" key="3">
    <source>
        <dbReference type="Google" id="ProtNLM"/>
    </source>
</evidence>
<dbReference type="InterPro" id="IPR045715">
    <property type="entry name" value="DUF6071"/>
</dbReference>
<dbReference type="AlphaFoldDB" id="A0A4R5VWL2"/>
<evidence type="ECO:0000313" key="2">
    <source>
        <dbReference type="Proteomes" id="UP000294829"/>
    </source>
</evidence>
<sequence length="255" mass="29656">MSIKTIYTNGCSWTEGCGAETAPENKNIQDININDFAWPKYLGELMNCNVINEATGGGSNARILRQTIDYVTALEPEQRAETLIAIGWTLPDRDEIYIKGKYYRFNSAQPCSTFNDIKQNLTPKKVRQIDDYYWHYFMDVYDPEAKLDIYFRQIYLLKNLLENLSIPFIFFLGMPWKWETPTTLNAEEEKRHGKIVAQIASGTNGIDISASMSYYMHEHKLPMSPCFHPWPKSHKIWADHIFQQLVDRKIVDPKI</sequence>